<protein>
    <submittedName>
        <fullName evidence="1">Uncharacterized protein</fullName>
    </submittedName>
</protein>
<keyword evidence="2" id="KW-1185">Reference proteome</keyword>
<comment type="caution">
    <text evidence="1">The sequence shown here is derived from an EMBL/GenBank/DDBJ whole genome shotgun (WGS) entry which is preliminary data.</text>
</comment>
<dbReference type="Proteomes" id="UP000070054">
    <property type="component" value="Unassembled WGS sequence"/>
</dbReference>
<reference evidence="1 2" key="1">
    <citation type="submission" date="2014-02" db="EMBL/GenBank/DDBJ databases">
        <title>The genome sequence of Colletotrichum nymphaeae SA-01.</title>
        <authorList>
            <person name="Baroncelli R."/>
            <person name="Thon M.R."/>
        </authorList>
    </citation>
    <scope>NUCLEOTIDE SEQUENCE [LARGE SCALE GENOMIC DNA]</scope>
    <source>
        <strain evidence="1 2">SA-01</strain>
    </source>
</reference>
<dbReference type="AlphaFoldDB" id="A0A135SZC4"/>
<proteinExistence type="predicted"/>
<evidence type="ECO:0000313" key="1">
    <source>
        <dbReference type="EMBL" id="KXH41263.1"/>
    </source>
</evidence>
<organism evidence="1 2">
    <name type="scientific">Colletotrichum nymphaeae SA-01</name>
    <dbReference type="NCBI Taxonomy" id="1460502"/>
    <lineage>
        <taxon>Eukaryota</taxon>
        <taxon>Fungi</taxon>
        <taxon>Dikarya</taxon>
        <taxon>Ascomycota</taxon>
        <taxon>Pezizomycotina</taxon>
        <taxon>Sordariomycetes</taxon>
        <taxon>Hypocreomycetidae</taxon>
        <taxon>Glomerellales</taxon>
        <taxon>Glomerellaceae</taxon>
        <taxon>Colletotrichum</taxon>
        <taxon>Colletotrichum acutatum species complex</taxon>
    </lineage>
</organism>
<gene>
    <name evidence="1" type="ORF">CNYM01_04622</name>
</gene>
<dbReference type="EMBL" id="JEMN01001294">
    <property type="protein sequence ID" value="KXH41263.1"/>
    <property type="molecule type" value="Genomic_DNA"/>
</dbReference>
<evidence type="ECO:0000313" key="2">
    <source>
        <dbReference type="Proteomes" id="UP000070054"/>
    </source>
</evidence>
<accession>A0A135SZC4</accession>
<sequence length="74" mass="8389">MAIYLSHPSNIFDSRAYFSSSGDVNISLFCNQKSVLILRNCQRKLHQLPTTLPTTQWTNLAKLPHLGVQILLPH</sequence>
<name>A0A135SZC4_9PEZI</name>